<comment type="caution">
    <text evidence="1">The sequence shown here is derived from an EMBL/GenBank/DDBJ whole genome shotgun (WGS) entry which is preliminary data.</text>
</comment>
<protein>
    <submittedName>
        <fullName evidence="1">Uncharacterized protein</fullName>
    </submittedName>
</protein>
<evidence type="ECO:0000313" key="1">
    <source>
        <dbReference type="EMBL" id="GEU80897.1"/>
    </source>
</evidence>
<name>A0A6L2N642_TANCI</name>
<dbReference type="EMBL" id="BKCJ010008167">
    <property type="protein sequence ID" value="GEU80897.1"/>
    <property type="molecule type" value="Genomic_DNA"/>
</dbReference>
<accession>A0A6L2N642</accession>
<dbReference type="AlphaFoldDB" id="A0A6L2N642"/>
<proteinExistence type="predicted"/>
<gene>
    <name evidence="1" type="ORF">Tci_052875</name>
</gene>
<reference evidence="1" key="1">
    <citation type="journal article" date="2019" name="Sci. Rep.">
        <title>Draft genome of Tanacetum cinerariifolium, the natural source of mosquito coil.</title>
        <authorList>
            <person name="Yamashiro T."/>
            <person name="Shiraishi A."/>
            <person name="Satake H."/>
            <person name="Nakayama K."/>
        </authorList>
    </citation>
    <scope>NUCLEOTIDE SEQUENCE</scope>
</reference>
<organism evidence="1">
    <name type="scientific">Tanacetum cinerariifolium</name>
    <name type="common">Dalmatian daisy</name>
    <name type="synonym">Chrysanthemum cinerariifolium</name>
    <dbReference type="NCBI Taxonomy" id="118510"/>
    <lineage>
        <taxon>Eukaryota</taxon>
        <taxon>Viridiplantae</taxon>
        <taxon>Streptophyta</taxon>
        <taxon>Embryophyta</taxon>
        <taxon>Tracheophyta</taxon>
        <taxon>Spermatophyta</taxon>
        <taxon>Magnoliopsida</taxon>
        <taxon>eudicotyledons</taxon>
        <taxon>Gunneridae</taxon>
        <taxon>Pentapetalae</taxon>
        <taxon>asterids</taxon>
        <taxon>campanulids</taxon>
        <taxon>Asterales</taxon>
        <taxon>Asteraceae</taxon>
        <taxon>Asteroideae</taxon>
        <taxon>Anthemideae</taxon>
        <taxon>Anthemidinae</taxon>
        <taxon>Tanacetum</taxon>
    </lineage>
</organism>
<sequence length="92" mass="10518">MDLAAAAKNRLIEVNELMYLKDGAYKNTGIYKERTKKWHDSRLRGDKDFKVRDKDIVGKKSITLVKYGSSGILAHKINMENLSSNYQGSFSF</sequence>